<organism evidence="4 5">
    <name type="scientific">Cellulomonas fengjieae</name>
    <dbReference type="NCBI Taxonomy" id="2819978"/>
    <lineage>
        <taxon>Bacteria</taxon>
        <taxon>Bacillati</taxon>
        <taxon>Actinomycetota</taxon>
        <taxon>Actinomycetes</taxon>
        <taxon>Micrococcales</taxon>
        <taxon>Cellulomonadaceae</taxon>
        <taxon>Cellulomonas</taxon>
    </lineage>
</organism>
<dbReference type="InterPro" id="IPR013974">
    <property type="entry name" value="SAF"/>
</dbReference>
<proteinExistence type="predicted"/>
<evidence type="ECO:0000313" key="4">
    <source>
        <dbReference type="EMBL" id="MBO3085511.1"/>
    </source>
</evidence>
<feature type="transmembrane region" description="Helical" evidence="2">
    <location>
        <begin position="45"/>
        <end position="66"/>
    </location>
</feature>
<evidence type="ECO:0000313" key="5">
    <source>
        <dbReference type="Proteomes" id="UP000678317"/>
    </source>
</evidence>
<evidence type="ECO:0000259" key="3">
    <source>
        <dbReference type="SMART" id="SM00858"/>
    </source>
</evidence>
<comment type="caution">
    <text evidence="4">The sequence shown here is derived from an EMBL/GenBank/DDBJ whole genome shotgun (WGS) entry which is preliminary data.</text>
</comment>
<gene>
    <name evidence="4" type="ORF">J4035_12780</name>
</gene>
<accession>A0ABS3SID4</accession>
<keyword evidence="2" id="KW-0472">Membrane</keyword>
<feature type="region of interest" description="Disordered" evidence="1">
    <location>
        <begin position="1"/>
        <end position="39"/>
    </location>
</feature>
<keyword evidence="2" id="KW-0812">Transmembrane</keyword>
<dbReference type="SMART" id="SM00858">
    <property type="entry name" value="SAF"/>
    <property type="match status" value="1"/>
</dbReference>
<evidence type="ECO:0000256" key="2">
    <source>
        <dbReference type="SAM" id="Phobius"/>
    </source>
</evidence>
<sequence length="242" mass="24373">MTSPTGAQARDNVTDRRRAREDRGISATGARSDRLPPAPRERRPMLAALAVLLIVGGAAVAGLLALRADERVPMLAVSKDVAAGSQIGEDDLHSVPVAADGTLLVPASQMADVVGKYARVKLSEGQLLDVSMLGDSGPLKDGMVAVGADIEPGRMPASGLQPGDIVQLVAVTDAAGRVLVPDALVSATRNKGAATTAGSAGSGITATFIVDTADAPQVAAVASSGDLSVILVTRGQPIDEGS</sequence>
<feature type="domain" description="SAF" evidence="3">
    <location>
        <begin position="72"/>
        <end position="134"/>
    </location>
</feature>
<dbReference type="Pfam" id="PF08666">
    <property type="entry name" value="SAF"/>
    <property type="match status" value="1"/>
</dbReference>
<dbReference type="CDD" id="cd11614">
    <property type="entry name" value="SAF_CpaB_FlgA_like"/>
    <property type="match status" value="1"/>
</dbReference>
<dbReference type="EMBL" id="JAGFBM010000007">
    <property type="protein sequence ID" value="MBO3085511.1"/>
    <property type="molecule type" value="Genomic_DNA"/>
</dbReference>
<reference evidence="4 5" key="1">
    <citation type="submission" date="2021-03" db="EMBL/GenBank/DDBJ databases">
        <title>novel species in genus Cellulomonas.</title>
        <authorList>
            <person name="Zhang G."/>
        </authorList>
    </citation>
    <scope>NUCLEOTIDE SEQUENCE [LARGE SCALE GENOMIC DNA]</scope>
    <source>
        <strain evidence="5">zg-ZUI188</strain>
    </source>
</reference>
<keyword evidence="5" id="KW-1185">Reference proteome</keyword>
<protein>
    <recommendedName>
        <fullName evidence="3">SAF domain-containing protein</fullName>
    </recommendedName>
</protein>
<evidence type="ECO:0000256" key="1">
    <source>
        <dbReference type="SAM" id="MobiDB-lite"/>
    </source>
</evidence>
<dbReference type="RefSeq" id="WP_208213339.1">
    <property type="nucleotide sequence ID" value="NZ_CP074404.1"/>
</dbReference>
<feature type="compositionally biased region" description="Basic and acidic residues" evidence="1">
    <location>
        <begin position="12"/>
        <end position="24"/>
    </location>
</feature>
<name>A0ABS3SID4_9CELL</name>
<keyword evidence="2" id="KW-1133">Transmembrane helix</keyword>
<dbReference type="Proteomes" id="UP000678317">
    <property type="component" value="Unassembled WGS sequence"/>
</dbReference>